<evidence type="ECO:0000256" key="1">
    <source>
        <dbReference type="SAM" id="MobiDB-lite"/>
    </source>
</evidence>
<keyword evidence="5" id="KW-1185">Reference proteome</keyword>
<evidence type="ECO:0000313" key="5">
    <source>
        <dbReference type="Proteomes" id="UP001225605"/>
    </source>
</evidence>
<proteinExistence type="predicted"/>
<feature type="region of interest" description="Disordered" evidence="1">
    <location>
        <begin position="1"/>
        <end position="20"/>
    </location>
</feature>
<keyword evidence="2" id="KW-1133">Transmembrane helix</keyword>
<organism evidence="4 5">
    <name type="scientific">Saccharothrix yanglingensis</name>
    <dbReference type="NCBI Taxonomy" id="659496"/>
    <lineage>
        <taxon>Bacteria</taxon>
        <taxon>Bacillati</taxon>
        <taxon>Actinomycetota</taxon>
        <taxon>Actinomycetes</taxon>
        <taxon>Pseudonocardiales</taxon>
        <taxon>Pseudonocardiaceae</taxon>
        <taxon>Saccharothrix</taxon>
    </lineage>
</organism>
<dbReference type="EMBL" id="NSDM01000017">
    <property type="protein sequence ID" value="MDQ2588355.1"/>
    <property type="molecule type" value="Genomic_DNA"/>
</dbReference>
<protein>
    <recommendedName>
        <fullName evidence="3">DUF4190 domain-containing protein</fullName>
    </recommendedName>
</protein>
<sequence length="99" mass="10527">MALVVAERSPMGWDRPPGHDRETIGQTDVLPVVALVTAFFLPPLGVVLGVLAIREARRHGGGRGPAVAAVVLGALASLVWLISVVMPEKFAHVVFVLFH</sequence>
<dbReference type="InterPro" id="IPR025241">
    <property type="entry name" value="DUF4190"/>
</dbReference>
<evidence type="ECO:0000256" key="2">
    <source>
        <dbReference type="SAM" id="Phobius"/>
    </source>
</evidence>
<accession>A0ABU0X894</accession>
<comment type="caution">
    <text evidence="4">The sequence shown here is derived from an EMBL/GenBank/DDBJ whole genome shotgun (WGS) entry which is preliminary data.</text>
</comment>
<dbReference type="Pfam" id="PF13828">
    <property type="entry name" value="DUF4190"/>
    <property type="match status" value="1"/>
</dbReference>
<gene>
    <name evidence="4" type="ORF">CKY47_31200</name>
</gene>
<feature type="domain" description="DUF4190" evidence="3">
    <location>
        <begin position="32"/>
        <end position="82"/>
    </location>
</feature>
<keyword evidence="2" id="KW-0472">Membrane</keyword>
<feature type="transmembrane region" description="Helical" evidence="2">
    <location>
        <begin position="65"/>
        <end position="86"/>
    </location>
</feature>
<keyword evidence="2" id="KW-0812">Transmembrane</keyword>
<name>A0ABU0X894_9PSEU</name>
<dbReference type="Proteomes" id="UP001225605">
    <property type="component" value="Unassembled WGS sequence"/>
</dbReference>
<reference evidence="4 5" key="1">
    <citation type="submission" date="2017-06" db="EMBL/GenBank/DDBJ databases">
        <title>Cultured bacterium strain Saccharothrix yanglingensis Hhs.015.</title>
        <authorList>
            <person name="Xia Y."/>
        </authorList>
    </citation>
    <scope>NUCLEOTIDE SEQUENCE [LARGE SCALE GENOMIC DNA]</scope>
    <source>
        <strain evidence="4 5">Hhs.015</strain>
    </source>
</reference>
<evidence type="ECO:0000259" key="3">
    <source>
        <dbReference type="Pfam" id="PF13828"/>
    </source>
</evidence>
<feature type="transmembrane region" description="Helical" evidence="2">
    <location>
        <begin position="29"/>
        <end position="53"/>
    </location>
</feature>
<evidence type="ECO:0000313" key="4">
    <source>
        <dbReference type="EMBL" id="MDQ2588355.1"/>
    </source>
</evidence>